<name>A0ABM9X4E1_9RHOB</name>
<proteinExistence type="predicted"/>
<protein>
    <submittedName>
        <fullName evidence="1">Uncharacterized protein</fullName>
    </submittedName>
</protein>
<keyword evidence="2" id="KW-1185">Reference proteome</keyword>
<dbReference type="EMBL" id="ABID01000004">
    <property type="protein sequence ID" value="EDQ04323.1"/>
    <property type="molecule type" value="Genomic_DNA"/>
</dbReference>
<organism evidence="1 2">
    <name type="scientific">Sulfitobacter indolifex HEL-45</name>
    <dbReference type="NCBI Taxonomy" id="391624"/>
    <lineage>
        <taxon>Bacteria</taxon>
        <taxon>Pseudomonadati</taxon>
        <taxon>Pseudomonadota</taxon>
        <taxon>Alphaproteobacteria</taxon>
        <taxon>Rhodobacterales</taxon>
        <taxon>Roseobacteraceae</taxon>
        <taxon>Sulfitobacter</taxon>
    </lineage>
</organism>
<reference evidence="1 2" key="1">
    <citation type="submission" date="2007-11" db="EMBL/GenBank/DDBJ databases">
        <authorList>
            <person name="Wagner-Dobler I."/>
            <person name="Ferriera S."/>
            <person name="Johnson J."/>
            <person name="Kravitz S."/>
            <person name="Beeson K."/>
            <person name="Sutton G."/>
            <person name="Rogers Y.-H."/>
            <person name="Friedman R."/>
            <person name="Frazier M."/>
            <person name="Venter J.C."/>
        </authorList>
    </citation>
    <scope>NUCLEOTIDE SEQUENCE [LARGE SCALE GENOMIC DNA]</scope>
    <source>
        <strain evidence="1 2">HEL-45</strain>
    </source>
</reference>
<sequence>MKESIHSSATIVIFGRVVDDLQVSISAEDKKAKRDPKFARAYGFTFDGTYLELTSPVLFLVDGNGEEADDIELPGPNPRDKKFYENLRAWTVKRTDETIRLDVDSGRFENLLPDTGGDGGAGVSGARVSGARVSGARVSGARVSGARVSGARISGARGDASD</sequence>
<dbReference type="Proteomes" id="UP000003257">
    <property type="component" value="Unassembled WGS sequence"/>
</dbReference>
<accession>A0ABM9X4E1</accession>
<comment type="caution">
    <text evidence="1">The sequence shown here is derived from an EMBL/GenBank/DDBJ whole genome shotgun (WGS) entry which is preliminary data.</text>
</comment>
<evidence type="ECO:0000313" key="2">
    <source>
        <dbReference type="Proteomes" id="UP000003257"/>
    </source>
</evidence>
<evidence type="ECO:0000313" key="1">
    <source>
        <dbReference type="EMBL" id="EDQ04323.1"/>
    </source>
</evidence>
<dbReference type="Gene3D" id="2.160.20.80">
    <property type="entry name" value="E3 ubiquitin-protein ligase SopA"/>
    <property type="match status" value="1"/>
</dbReference>
<gene>
    <name evidence="1" type="ORF">OIHEL45_15379</name>
</gene>
<dbReference type="RefSeq" id="WP_007120087.1">
    <property type="nucleotide sequence ID" value="NZ_ABID01000004.1"/>
</dbReference>